<comment type="subcellular location">
    <subcellularLocation>
        <location evidence="1">Plastid</location>
    </subcellularLocation>
</comment>
<keyword evidence="6" id="KW-1185">Reference proteome</keyword>
<keyword evidence="3" id="KW-0809">Transit peptide</keyword>
<feature type="non-terminal residue" evidence="5">
    <location>
        <position position="1"/>
    </location>
</feature>
<dbReference type="InterPro" id="IPR006843">
    <property type="entry name" value="PAP/fibrillin_dom"/>
</dbReference>
<evidence type="ECO:0000256" key="2">
    <source>
        <dbReference type="ARBA" id="ARBA00022640"/>
    </source>
</evidence>
<organism evidence="5 6">
    <name type="scientific">Solanum stoloniferum</name>
    <dbReference type="NCBI Taxonomy" id="62892"/>
    <lineage>
        <taxon>Eukaryota</taxon>
        <taxon>Viridiplantae</taxon>
        <taxon>Streptophyta</taxon>
        <taxon>Embryophyta</taxon>
        <taxon>Tracheophyta</taxon>
        <taxon>Spermatophyta</taxon>
        <taxon>Magnoliopsida</taxon>
        <taxon>eudicotyledons</taxon>
        <taxon>Gunneridae</taxon>
        <taxon>Pentapetalae</taxon>
        <taxon>asterids</taxon>
        <taxon>lamiids</taxon>
        <taxon>Solanales</taxon>
        <taxon>Solanaceae</taxon>
        <taxon>Solanoideae</taxon>
        <taxon>Solaneae</taxon>
        <taxon>Solanum</taxon>
    </lineage>
</organism>
<sequence>KRPKINKKSKQHKEMATKALILPQIRVSHLSPPLPNTIEMMIRNNISATNFINFPRNFNKISRFEQQRTIFVASEQQQSNVEVSHSTSSQIKIQLYDALQGINRGIFGVSSDKKFDIEELVKQLESQNPTFEPTLSLDKVAGNWRLIYSTISILGSKRTKLGLRDFITLGDLYQNIDISQGKAVNVIKFNARGLSLLSGELRIEASFKIASKSRVDIFYNNSGITPDQLMNVFQKNYNLLLGIFNPEGWLEITYVDENLRIGRDDKGNIFVLERVN</sequence>
<protein>
    <recommendedName>
        <fullName evidence="4">Plastid lipid-associated protein/fibrillin conserved domain-containing protein</fullName>
    </recommendedName>
</protein>
<reference evidence="5 6" key="1">
    <citation type="submission" date="2024-05" db="EMBL/GenBank/DDBJ databases">
        <title>De novo assembly of an allotetraploid wild potato.</title>
        <authorList>
            <person name="Hosaka A.J."/>
        </authorList>
    </citation>
    <scope>NUCLEOTIDE SEQUENCE [LARGE SCALE GENOMIC DNA]</scope>
    <source>
        <tissue evidence="5">Young leaves</tissue>
    </source>
</reference>
<dbReference type="AlphaFoldDB" id="A0ABD2QWU4"/>
<dbReference type="GO" id="GO:0009536">
    <property type="term" value="C:plastid"/>
    <property type="evidence" value="ECO:0007669"/>
    <property type="project" value="UniProtKB-SubCell"/>
</dbReference>
<proteinExistence type="predicted"/>
<comment type="caution">
    <text evidence="5">The sequence shown here is derived from an EMBL/GenBank/DDBJ whole genome shotgun (WGS) entry which is preliminary data.</text>
</comment>
<dbReference type="Pfam" id="PF04755">
    <property type="entry name" value="PAP_fibrillin"/>
    <property type="match status" value="1"/>
</dbReference>
<name>A0ABD2QWU4_9SOLN</name>
<evidence type="ECO:0000256" key="3">
    <source>
        <dbReference type="ARBA" id="ARBA00022946"/>
    </source>
</evidence>
<evidence type="ECO:0000313" key="5">
    <source>
        <dbReference type="EMBL" id="KAL3323999.1"/>
    </source>
</evidence>
<keyword evidence="2" id="KW-0934">Plastid</keyword>
<feature type="domain" description="Plastid lipid-associated protein/fibrillin conserved" evidence="4">
    <location>
        <begin position="90"/>
        <end position="272"/>
    </location>
</feature>
<evidence type="ECO:0000313" key="6">
    <source>
        <dbReference type="Proteomes" id="UP001627284"/>
    </source>
</evidence>
<gene>
    <name evidence="5" type="ORF">AABB24_038262</name>
</gene>
<dbReference type="PANTHER" id="PTHR31906">
    <property type="entry name" value="PLASTID-LIPID-ASSOCIATED PROTEIN 4, CHLOROPLASTIC-RELATED"/>
    <property type="match status" value="1"/>
</dbReference>
<dbReference type="Proteomes" id="UP001627284">
    <property type="component" value="Unassembled WGS sequence"/>
</dbReference>
<dbReference type="EMBL" id="JBJKTR010000023">
    <property type="protein sequence ID" value="KAL3323999.1"/>
    <property type="molecule type" value="Genomic_DNA"/>
</dbReference>
<evidence type="ECO:0000259" key="4">
    <source>
        <dbReference type="Pfam" id="PF04755"/>
    </source>
</evidence>
<evidence type="ECO:0000256" key="1">
    <source>
        <dbReference type="ARBA" id="ARBA00004474"/>
    </source>
</evidence>
<dbReference type="InterPro" id="IPR039633">
    <property type="entry name" value="PAP"/>
</dbReference>
<accession>A0ABD2QWU4</accession>